<evidence type="ECO:0008006" key="13">
    <source>
        <dbReference type="Google" id="ProtNLM"/>
    </source>
</evidence>
<sequence length="729" mass="81015">MSSSFNATTRNGEAAKSYTSSQQNQKQEQTSRGAELIPKAALTKYPPAPRDESEAEASFRRQAIDKAHESSAISWLQHIENHDADARYSRKLHRRTSSKDYSASFHSICAGTTLQKRRSCNSVISTTPKRITKREGNRPSASFVVSTSDNRGSNDVEMVSDVAAFDGLPSKRGSGKTDRMPKHKREWNQGASWEKYCTRHIQLLVSLAFFSYLGEFSRYSIDILFGGGCHSPGTIGWYRVGWHICTTDPGTTESTGGAFFVDLPTNVIGCFLMGLLVSGDGESIAVNLPVAALGRTCFFQNWVVTHVGLRTGFCGSLTTFASWNTQMVKMVVGNKGTALGYSQWVSALWGYIVGLYAALQSYQFGAAIAFALSRCFNPHLAREADKIIDKKAIGVLINRDLPDFERRFLHSIFLEESERHHHNDTNTCDEPRENLAKYGSSGYESFYGDHAHHLRTWKETTDYYRKGAGMQEESFVAELQEIEKMLLVDRIEPRQELLNVARDAGWDVGALRNWAEALDEEEAKLAMRNTGLEGNNDGDDGNFDIETKLEDAYFLASHSSPIEFALTLSLFLLTTGLLLLGFVYYSNPTESDSVSWRSYRTQCLAALLSPFGTYSRWYLSRLNGRIRHERWEWLPIGTFLANAMASVVSALMAAFLVGLNPEANPLAVVVCKAIQGGFAGSLSTVSTFATETVGLLQALPRAFWGYYYSFGSMLCAFVLGVASYAWFVV</sequence>
<proteinExistence type="inferred from homology"/>
<comment type="subcellular location">
    <subcellularLocation>
        <location evidence="2">Cell membrane</location>
        <topology evidence="2">Multi-pass membrane protein</topology>
    </subcellularLocation>
</comment>
<dbReference type="GO" id="GO:0005886">
    <property type="term" value="C:plasma membrane"/>
    <property type="evidence" value="ECO:0007669"/>
    <property type="project" value="UniProtKB-SubCell"/>
</dbReference>
<feature type="transmembrane region" description="Helical" evidence="10">
    <location>
        <begin position="706"/>
        <end position="727"/>
    </location>
</feature>
<dbReference type="Proteomes" id="UP000291116">
    <property type="component" value="Unassembled WGS sequence"/>
</dbReference>
<feature type="transmembrane region" description="Helical" evidence="10">
    <location>
        <begin position="564"/>
        <end position="587"/>
    </location>
</feature>
<comment type="similarity">
    <text evidence="7">Belongs to the fluoride channel Fluc/FEX (TC 1.A.43) family.</text>
</comment>
<reference evidence="11 12" key="1">
    <citation type="submission" date="2019-01" db="EMBL/GenBank/DDBJ databases">
        <authorList>
            <person name="Ferrante I. M."/>
        </authorList>
    </citation>
    <scope>NUCLEOTIDE SEQUENCE [LARGE SCALE GENOMIC DNA]</scope>
    <source>
        <strain evidence="11 12">B856</strain>
    </source>
</reference>
<protein>
    <recommendedName>
        <fullName evidence="13">Fluoride ion transporter CrcB</fullName>
    </recommendedName>
</protein>
<evidence type="ECO:0000256" key="10">
    <source>
        <dbReference type="SAM" id="Phobius"/>
    </source>
</evidence>
<evidence type="ECO:0000256" key="8">
    <source>
        <dbReference type="ARBA" id="ARBA00035585"/>
    </source>
</evidence>
<comment type="catalytic activity">
    <reaction evidence="8">
        <text>fluoride(in) = fluoride(out)</text>
        <dbReference type="Rhea" id="RHEA:76159"/>
        <dbReference type="ChEBI" id="CHEBI:17051"/>
    </reaction>
    <physiologicalReaction direction="left-to-right" evidence="8">
        <dbReference type="Rhea" id="RHEA:76160"/>
    </physiologicalReaction>
</comment>
<evidence type="ECO:0000256" key="6">
    <source>
        <dbReference type="ARBA" id="ARBA00023136"/>
    </source>
</evidence>
<dbReference type="PANTHER" id="PTHR28259">
    <property type="entry name" value="FLUORIDE EXPORT PROTEIN 1-RELATED"/>
    <property type="match status" value="1"/>
</dbReference>
<evidence type="ECO:0000256" key="2">
    <source>
        <dbReference type="ARBA" id="ARBA00004651"/>
    </source>
</evidence>
<evidence type="ECO:0000256" key="3">
    <source>
        <dbReference type="ARBA" id="ARBA00022475"/>
    </source>
</evidence>
<feature type="compositionally biased region" description="Basic and acidic residues" evidence="9">
    <location>
        <begin position="49"/>
        <end position="60"/>
    </location>
</feature>
<keyword evidence="6 10" id="KW-0472">Membrane</keyword>
<keyword evidence="12" id="KW-1185">Reference proteome</keyword>
<evidence type="ECO:0000256" key="9">
    <source>
        <dbReference type="SAM" id="MobiDB-lite"/>
    </source>
</evidence>
<evidence type="ECO:0000313" key="11">
    <source>
        <dbReference type="EMBL" id="VEU35379.1"/>
    </source>
</evidence>
<keyword evidence="5 10" id="KW-1133">Transmembrane helix</keyword>
<name>A0A448Z095_9STRA</name>
<evidence type="ECO:0000256" key="5">
    <source>
        <dbReference type="ARBA" id="ARBA00022989"/>
    </source>
</evidence>
<evidence type="ECO:0000256" key="4">
    <source>
        <dbReference type="ARBA" id="ARBA00022692"/>
    </source>
</evidence>
<evidence type="ECO:0000313" key="12">
    <source>
        <dbReference type="Proteomes" id="UP000291116"/>
    </source>
</evidence>
<feature type="compositionally biased region" description="Polar residues" evidence="9">
    <location>
        <begin position="1"/>
        <end position="32"/>
    </location>
</feature>
<organism evidence="11 12">
    <name type="scientific">Pseudo-nitzschia multistriata</name>
    <dbReference type="NCBI Taxonomy" id="183589"/>
    <lineage>
        <taxon>Eukaryota</taxon>
        <taxon>Sar</taxon>
        <taxon>Stramenopiles</taxon>
        <taxon>Ochrophyta</taxon>
        <taxon>Bacillariophyta</taxon>
        <taxon>Bacillariophyceae</taxon>
        <taxon>Bacillariophycidae</taxon>
        <taxon>Bacillariales</taxon>
        <taxon>Bacillariaceae</taxon>
        <taxon>Pseudo-nitzschia</taxon>
    </lineage>
</organism>
<feature type="transmembrane region" description="Helical" evidence="10">
    <location>
        <begin position="639"/>
        <end position="659"/>
    </location>
</feature>
<feature type="region of interest" description="Disordered" evidence="9">
    <location>
        <begin position="1"/>
        <end position="60"/>
    </location>
</feature>
<accession>A0A448Z095</accession>
<comment type="function">
    <text evidence="1">Fluoride channel required for the rapid expulsion of cytoplasmic fluoride.</text>
</comment>
<evidence type="ECO:0000256" key="7">
    <source>
        <dbReference type="ARBA" id="ARBA00035120"/>
    </source>
</evidence>
<gene>
    <name evidence="11" type="ORF">PSNMU_V1.4_AUG-EV-PASAV3_0021150</name>
</gene>
<evidence type="ECO:0000256" key="1">
    <source>
        <dbReference type="ARBA" id="ARBA00002598"/>
    </source>
</evidence>
<dbReference type="InterPro" id="IPR003691">
    <property type="entry name" value="FluC"/>
</dbReference>
<dbReference type="GO" id="GO:1903425">
    <property type="term" value="F:fluoride transmembrane transporter activity"/>
    <property type="evidence" value="ECO:0007669"/>
    <property type="project" value="TreeGrafter"/>
</dbReference>
<dbReference type="OrthoDB" id="409792at2759"/>
<dbReference type="EMBL" id="CAACVS010000057">
    <property type="protein sequence ID" value="VEU35379.1"/>
    <property type="molecule type" value="Genomic_DNA"/>
</dbReference>
<dbReference type="AlphaFoldDB" id="A0A448Z095"/>
<keyword evidence="4 10" id="KW-0812">Transmembrane</keyword>
<dbReference type="PANTHER" id="PTHR28259:SF1">
    <property type="entry name" value="FLUORIDE EXPORT PROTEIN 1-RELATED"/>
    <property type="match status" value="1"/>
</dbReference>
<dbReference type="Pfam" id="PF02537">
    <property type="entry name" value="CRCB"/>
    <property type="match status" value="2"/>
</dbReference>
<keyword evidence="3" id="KW-1003">Cell membrane</keyword>